<evidence type="ECO:0000313" key="1">
    <source>
        <dbReference type="EMBL" id="MFB6395801.1"/>
    </source>
</evidence>
<organism evidence="1 2">
    <name type="scientific">Polymorphospora lycopeni</name>
    <dbReference type="NCBI Taxonomy" id="3140240"/>
    <lineage>
        <taxon>Bacteria</taxon>
        <taxon>Bacillati</taxon>
        <taxon>Actinomycetota</taxon>
        <taxon>Actinomycetes</taxon>
        <taxon>Micromonosporales</taxon>
        <taxon>Micromonosporaceae</taxon>
        <taxon>Polymorphospora</taxon>
    </lineage>
</organism>
<dbReference type="EMBL" id="JBCGDC010000069">
    <property type="protein sequence ID" value="MFB6395801.1"/>
    <property type="molecule type" value="Genomic_DNA"/>
</dbReference>
<comment type="caution">
    <text evidence="1">The sequence shown here is derived from an EMBL/GenBank/DDBJ whole genome shotgun (WGS) entry which is preliminary data.</text>
</comment>
<accession>A0ABV5CVF3</accession>
<reference evidence="1 2" key="1">
    <citation type="submission" date="2024-04" db="EMBL/GenBank/DDBJ databases">
        <title>Polymorphospora sp. isolated from Baiyangdian Lake in Xiong'an New Area.</title>
        <authorList>
            <person name="Zhang X."/>
            <person name="Liu J."/>
        </authorList>
    </citation>
    <scope>NUCLEOTIDE SEQUENCE [LARGE SCALE GENOMIC DNA]</scope>
    <source>
        <strain evidence="1 2">2-325</strain>
    </source>
</reference>
<dbReference type="InterPro" id="IPR025355">
    <property type="entry name" value="DUF4259"/>
</dbReference>
<dbReference type="Pfam" id="PF14078">
    <property type="entry name" value="DUF4259"/>
    <property type="match status" value="1"/>
</dbReference>
<protein>
    <submittedName>
        <fullName evidence="1">DUF4259 domain-containing protein</fullName>
    </submittedName>
</protein>
<proteinExistence type="predicted"/>
<dbReference type="RefSeq" id="WP_375735470.1">
    <property type="nucleotide sequence ID" value="NZ_JBCGDC010000069.1"/>
</dbReference>
<keyword evidence="2" id="KW-1185">Reference proteome</keyword>
<dbReference type="Proteomes" id="UP001582793">
    <property type="component" value="Unassembled WGS sequence"/>
</dbReference>
<sequence>MAGADGEKALGTWDIGPFDNDSAADWSGRLHDAAPAERAGIVERALRDVETESGYLDCDVAADAVAAAAVVASQLPGGPKIESAYAPDFLTGGESLPLPEHLPALAVRALDRIVADESEWRDLWADSGALDKAVAELGPIRVALDRRGPLAGAAG</sequence>
<name>A0ABV5CVF3_9ACTN</name>
<evidence type="ECO:0000313" key="2">
    <source>
        <dbReference type="Proteomes" id="UP001582793"/>
    </source>
</evidence>
<gene>
    <name evidence="1" type="ORF">AAFH96_22185</name>
</gene>